<evidence type="ECO:0000256" key="8">
    <source>
        <dbReference type="ARBA" id="ARBA00023012"/>
    </source>
</evidence>
<dbReference type="InterPro" id="IPR000014">
    <property type="entry name" value="PAS"/>
</dbReference>
<evidence type="ECO:0000256" key="6">
    <source>
        <dbReference type="ARBA" id="ARBA00022777"/>
    </source>
</evidence>
<keyword evidence="6" id="KW-0418">Kinase</keyword>
<evidence type="ECO:0000256" key="7">
    <source>
        <dbReference type="ARBA" id="ARBA00022840"/>
    </source>
</evidence>
<dbReference type="OrthoDB" id="505470at2"/>
<accession>A0A1I2Q3I6</accession>
<dbReference type="RefSeq" id="WP_092469407.1">
    <property type="nucleotide sequence ID" value="NZ_FOOX01000003.1"/>
</dbReference>
<dbReference type="AlphaFoldDB" id="A0A1I2Q3I6"/>
<dbReference type="InterPro" id="IPR003594">
    <property type="entry name" value="HATPase_dom"/>
</dbReference>
<dbReference type="CDD" id="cd00130">
    <property type="entry name" value="PAS"/>
    <property type="match status" value="2"/>
</dbReference>
<evidence type="ECO:0000259" key="10">
    <source>
        <dbReference type="PROSITE" id="PS50109"/>
    </source>
</evidence>
<dbReference type="GO" id="GO:0005524">
    <property type="term" value="F:ATP binding"/>
    <property type="evidence" value="ECO:0007669"/>
    <property type="project" value="UniProtKB-KW"/>
</dbReference>
<evidence type="ECO:0000256" key="1">
    <source>
        <dbReference type="ARBA" id="ARBA00000085"/>
    </source>
</evidence>
<dbReference type="GO" id="GO:0000155">
    <property type="term" value="F:phosphorelay sensor kinase activity"/>
    <property type="evidence" value="ECO:0007669"/>
    <property type="project" value="InterPro"/>
</dbReference>
<keyword evidence="8" id="KW-0902">Two-component regulatory system</keyword>
<dbReference type="PROSITE" id="PS50112">
    <property type="entry name" value="PAS"/>
    <property type="match status" value="1"/>
</dbReference>
<dbReference type="InterPro" id="IPR005467">
    <property type="entry name" value="His_kinase_dom"/>
</dbReference>
<dbReference type="PROSITE" id="PS50109">
    <property type="entry name" value="HIS_KIN"/>
    <property type="match status" value="1"/>
</dbReference>
<organism evidence="13 14">
    <name type="scientific">Desulfotruncus arcticus DSM 17038</name>
    <dbReference type="NCBI Taxonomy" id="1121424"/>
    <lineage>
        <taxon>Bacteria</taxon>
        <taxon>Bacillati</taxon>
        <taxon>Bacillota</taxon>
        <taxon>Clostridia</taxon>
        <taxon>Eubacteriales</taxon>
        <taxon>Desulfallaceae</taxon>
        <taxon>Desulfotruncus</taxon>
    </lineage>
</organism>
<dbReference type="EMBL" id="FOOX01000003">
    <property type="protein sequence ID" value="SFG22942.1"/>
    <property type="molecule type" value="Genomic_DNA"/>
</dbReference>
<keyword evidence="7" id="KW-0067">ATP-binding</keyword>
<dbReference type="Gene3D" id="3.30.565.10">
    <property type="entry name" value="Histidine kinase-like ATPase, C-terminal domain"/>
    <property type="match status" value="1"/>
</dbReference>
<dbReference type="SMART" id="SM00388">
    <property type="entry name" value="HisKA"/>
    <property type="match status" value="1"/>
</dbReference>
<dbReference type="SMART" id="SM00091">
    <property type="entry name" value="PAS"/>
    <property type="match status" value="2"/>
</dbReference>
<feature type="domain" description="PAC" evidence="12">
    <location>
        <begin position="105"/>
        <end position="158"/>
    </location>
</feature>
<dbReference type="PRINTS" id="PR00344">
    <property type="entry name" value="BCTRLSENSOR"/>
</dbReference>
<dbReference type="SUPFAM" id="SSF47384">
    <property type="entry name" value="Homodimeric domain of signal transducing histidine kinase"/>
    <property type="match status" value="1"/>
</dbReference>
<evidence type="ECO:0000313" key="13">
    <source>
        <dbReference type="EMBL" id="SFG22942.1"/>
    </source>
</evidence>
<evidence type="ECO:0000256" key="4">
    <source>
        <dbReference type="ARBA" id="ARBA00022679"/>
    </source>
</evidence>
<dbReference type="Pfam" id="PF08448">
    <property type="entry name" value="PAS_4"/>
    <property type="match status" value="1"/>
</dbReference>
<keyword evidence="5" id="KW-0547">Nucleotide-binding</keyword>
<dbReference type="InterPro" id="IPR035965">
    <property type="entry name" value="PAS-like_dom_sf"/>
</dbReference>
<evidence type="ECO:0000256" key="2">
    <source>
        <dbReference type="ARBA" id="ARBA00012438"/>
    </source>
</evidence>
<feature type="domain" description="PAC" evidence="12">
    <location>
        <begin position="230"/>
        <end position="280"/>
    </location>
</feature>
<gene>
    <name evidence="13" type="ORF">SAMN05660649_01046</name>
</gene>
<keyword evidence="3" id="KW-0597">Phosphoprotein</keyword>
<evidence type="ECO:0000259" key="12">
    <source>
        <dbReference type="PROSITE" id="PS50113"/>
    </source>
</evidence>
<keyword evidence="4" id="KW-0808">Transferase</keyword>
<evidence type="ECO:0000256" key="5">
    <source>
        <dbReference type="ARBA" id="ARBA00022741"/>
    </source>
</evidence>
<dbReference type="NCBIfam" id="TIGR00229">
    <property type="entry name" value="sensory_box"/>
    <property type="match status" value="2"/>
</dbReference>
<dbReference type="Gene3D" id="1.10.287.130">
    <property type="match status" value="1"/>
</dbReference>
<dbReference type="PROSITE" id="PS50113">
    <property type="entry name" value="PAC"/>
    <property type="match status" value="2"/>
</dbReference>
<dbReference type="SMART" id="SM00387">
    <property type="entry name" value="HATPase_c"/>
    <property type="match status" value="1"/>
</dbReference>
<evidence type="ECO:0000313" key="14">
    <source>
        <dbReference type="Proteomes" id="UP000199337"/>
    </source>
</evidence>
<dbReference type="STRING" id="341036.SAMN05660649_01046"/>
<protein>
    <recommendedName>
        <fullName evidence="2">histidine kinase</fullName>
        <ecNumber evidence="2">2.7.13.3</ecNumber>
    </recommendedName>
</protein>
<dbReference type="Pfam" id="PF13426">
    <property type="entry name" value="PAS_9"/>
    <property type="match status" value="1"/>
</dbReference>
<dbReference type="CDD" id="cd00082">
    <property type="entry name" value="HisKA"/>
    <property type="match status" value="1"/>
</dbReference>
<dbReference type="InterPro" id="IPR036890">
    <property type="entry name" value="HATPase_C_sf"/>
</dbReference>
<proteinExistence type="predicted"/>
<dbReference type="InterPro" id="IPR013656">
    <property type="entry name" value="PAS_4"/>
</dbReference>
<feature type="domain" description="PAS" evidence="11">
    <location>
        <begin position="159"/>
        <end position="201"/>
    </location>
</feature>
<dbReference type="PANTHER" id="PTHR43065">
    <property type="entry name" value="SENSOR HISTIDINE KINASE"/>
    <property type="match status" value="1"/>
</dbReference>
<evidence type="ECO:0000256" key="9">
    <source>
        <dbReference type="SAM" id="Coils"/>
    </source>
</evidence>
<comment type="catalytic activity">
    <reaction evidence="1">
        <text>ATP + protein L-histidine = ADP + protein N-phospho-L-histidine.</text>
        <dbReference type="EC" id="2.7.13.3"/>
    </reaction>
</comment>
<reference evidence="14" key="1">
    <citation type="submission" date="2016-10" db="EMBL/GenBank/DDBJ databases">
        <authorList>
            <person name="Varghese N."/>
            <person name="Submissions S."/>
        </authorList>
    </citation>
    <scope>NUCLEOTIDE SEQUENCE [LARGE SCALE GENOMIC DNA]</scope>
    <source>
        <strain evidence="14">DSM 17038</strain>
    </source>
</reference>
<dbReference type="Pfam" id="PF02518">
    <property type="entry name" value="HATPase_c"/>
    <property type="match status" value="1"/>
</dbReference>
<dbReference type="InterPro" id="IPR000700">
    <property type="entry name" value="PAS-assoc_C"/>
</dbReference>
<keyword evidence="14" id="KW-1185">Reference proteome</keyword>
<evidence type="ECO:0000256" key="3">
    <source>
        <dbReference type="ARBA" id="ARBA00022553"/>
    </source>
</evidence>
<sequence length="496" mass="55978">MKDDKKTKEQLIAEIDKLRKQVNKNAEKILAEQSRILELFFKHTLSSQAILDRNFNFIRVNEAYAKADNRDVSEFPGRNHFELYPSDALEIFNDVVRTKKPYEVFARPFVYAKNPERGVTYWDWTLVPVLDNNGEVELLFFSLKDVTKRKKAEIKLHEAETRYRLIFENSADGILMVRPDGTILTANPAVCKMLGRTEEEICRIGRDGIIDALDIGSPAGIDEIARTGKEVSELTLIKKDGTKLSCEISFGMFKGYNGNLSVIIIRDISERKKMEQEMARLDRLNIVRQMAAGIGHEIRNPMTSIRGFLQILESKPECQKYKDYYQLMIGELDRANSIISEFLSLAKNKPLKLKNQNLNKIIKALNPLITADAMNAGNNIAFELKRVPDLPLNEKEIRQLILNLVRNGLEAMSAGGTLTVKTFATDDDIVLSVQDEGKGIEPEVLDMIGTPFFTTKEQGTGLGLATCYSIAARQNATIQIETGSSGTTFLVRFKLQ</sequence>
<dbReference type="SUPFAM" id="SSF55874">
    <property type="entry name" value="ATPase domain of HSP90 chaperone/DNA topoisomerase II/histidine kinase"/>
    <property type="match status" value="1"/>
</dbReference>
<keyword evidence="9" id="KW-0175">Coiled coil</keyword>
<dbReference type="InterPro" id="IPR003661">
    <property type="entry name" value="HisK_dim/P_dom"/>
</dbReference>
<dbReference type="Gene3D" id="3.30.450.20">
    <property type="entry name" value="PAS domain"/>
    <property type="match status" value="2"/>
</dbReference>
<dbReference type="EC" id="2.7.13.3" evidence="2"/>
<dbReference type="InterPro" id="IPR036097">
    <property type="entry name" value="HisK_dim/P_sf"/>
</dbReference>
<feature type="domain" description="Histidine kinase" evidence="10">
    <location>
        <begin position="293"/>
        <end position="496"/>
    </location>
</feature>
<dbReference type="PANTHER" id="PTHR43065:SF46">
    <property type="entry name" value="C4-DICARBOXYLATE TRANSPORT SENSOR PROTEIN DCTB"/>
    <property type="match status" value="1"/>
</dbReference>
<evidence type="ECO:0000259" key="11">
    <source>
        <dbReference type="PROSITE" id="PS50112"/>
    </source>
</evidence>
<dbReference type="Proteomes" id="UP000199337">
    <property type="component" value="Unassembled WGS sequence"/>
</dbReference>
<feature type="coiled-coil region" evidence="9">
    <location>
        <begin position="1"/>
        <end position="28"/>
    </location>
</feature>
<dbReference type="SUPFAM" id="SSF55785">
    <property type="entry name" value="PYP-like sensor domain (PAS domain)"/>
    <property type="match status" value="2"/>
</dbReference>
<dbReference type="Pfam" id="PF00512">
    <property type="entry name" value="HisKA"/>
    <property type="match status" value="1"/>
</dbReference>
<name>A0A1I2Q3I6_9FIRM</name>
<dbReference type="InterPro" id="IPR004358">
    <property type="entry name" value="Sig_transdc_His_kin-like_C"/>
</dbReference>